<name>A0ACB9C958_9ASTR</name>
<protein>
    <submittedName>
        <fullName evidence="1">Uncharacterized protein</fullName>
    </submittedName>
</protein>
<reference evidence="2" key="1">
    <citation type="journal article" date="2022" name="Mol. Ecol. Resour.">
        <title>The genomes of chicory, endive, great burdock and yacon provide insights into Asteraceae palaeo-polyploidization history and plant inulin production.</title>
        <authorList>
            <person name="Fan W."/>
            <person name="Wang S."/>
            <person name="Wang H."/>
            <person name="Wang A."/>
            <person name="Jiang F."/>
            <person name="Liu H."/>
            <person name="Zhao H."/>
            <person name="Xu D."/>
            <person name="Zhang Y."/>
        </authorList>
    </citation>
    <scope>NUCLEOTIDE SEQUENCE [LARGE SCALE GENOMIC DNA]</scope>
    <source>
        <strain evidence="2">cv. Yunnan</strain>
    </source>
</reference>
<proteinExistence type="predicted"/>
<evidence type="ECO:0000313" key="1">
    <source>
        <dbReference type="EMBL" id="KAI3730768.1"/>
    </source>
</evidence>
<keyword evidence="2" id="KW-1185">Reference proteome</keyword>
<sequence length="242" mass="28067">MYKFEDTDFDDLWLETQKFWKIETDAPKAYMKKWAVKLGTNFRSRLATKYIYNPKPNGQKAWEKYPFIEREHWEEFVKQRTSKEFKAKRAKAKASSAKRKHVLRLGRGIQNPRSKLYLMDYAKINKEAKMYELDDDTFQKGGALIYTQCELLINVGDSLVKVAYGVAWPSTGAVLHCIPIMEGCVKVSVDDIVDIHMNLDLYNSRWDAPLHLYFFTPKDVSQTSCKSNPIFGVVNVIFKGLA</sequence>
<accession>A0ACB9C958</accession>
<dbReference type="EMBL" id="CM042038">
    <property type="protein sequence ID" value="KAI3730768.1"/>
    <property type="molecule type" value="Genomic_DNA"/>
</dbReference>
<organism evidence="1 2">
    <name type="scientific">Smallanthus sonchifolius</name>
    <dbReference type="NCBI Taxonomy" id="185202"/>
    <lineage>
        <taxon>Eukaryota</taxon>
        <taxon>Viridiplantae</taxon>
        <taxon>Streptophyta</taxon>
        <taxon>Embryophyta</taxon>
        <taxon>Tracheophyta</taxon>
        <taxon>Spermatophyta</taxon>
        <taxon>Magnoliopsida</taxon>
        <taxon>eudicotyledons</taxon>
        <taxon>Gunneridae</taxon>
        <taxon>Pentapetalae</taxon>
        <taxon>asterids</taxon>
        <taxon>campanulids</taxon>
        <taxon>Asterales</taxon>
        <taxon>Asteraceae</taxon>
        <taxon>Asteroideae</taxon>
        <taxon>Heliantheae alliance</taxon>
        <taxon>Millerieae</taxon>
        <taxon>Smallanthus</taxon>
    </lineage>
</organism>
<evidence type="ECO:0000313" key="2">
    <source>
        <dbReference type="Proteomes" id="UP001056120"/>
    </source>
</evidence>
<comment type="caution">
    <text evidence="1">The sequence shown here is derived from an EMBL/GenBank/DDBJ whole genome shotgun (WGS) entry which is preliminary data.</text>
</comment>
<reference evidence="1 2" key="2">
    <citation type="journal article" date="2022" name="Mol. Ecol. Resour.">
        <title>The genomes of chicory, endive, great burdock and yacon provide insights into Asteraceae paleo-polyploidization history and plant inulin production.</title>
        <authorList>
            <person name="Fan W."/>
            <person name="Wang S."/>
            <person name="Wang H."/>
            <person name="Wang A."/>
            <person name="Jiang F."/>
            <person name="Liu H."/>
            <person name="Zhao H."/>
            <person name="Xu D."/>
            <person name="Zhang Y."/>
        </authorList>
    </citation>
    <scope>NUCLEOTIDE SEQUENCE [LARGE SCALE GENOMIC DNA]</scope>
    <source>
        <strain evidence="2">cv. Yunnan</strain>
        <tissue evidence="1">Leaves</tissue>
    </source>
</reference>
<dbReference type="Proteomes" id="UP001056120">
    <property type="component" value="Linkage Group LG21"/>
</dbReference>
<gene>
    <name evidence="1" type="ORF">L1987_61945</name>
</gene>